<evidence type="ECO:0000256" key="1">
    <source>
        <dbReference type="ARBA" id="ARBA00004651"/>
    </source>
</evidence>
<dbReference type="PANTHER" id="PTHR30477">
    <property type="entry name" value="ABC-TRANSPORTER METAL-BINDING PROTEIN"/>
    <property type="match status" value="1"/>
</dbReference>
<gene>
    <name evidence="10" type="ORF">BJL86_1521</name>
</gene>
<dbReference type="PANTHER" id="PTHR30477:SF3">
    <property type="entry name" value="METAL TRANSPORT SYSTEM MEMBRANE PROTEIN CT_069-RELATED"/>
    <property type="match status" value="1"/>
</dbReference>
<feature type="transmembrane region" description="Helical" evidence="9">
    <location>
        <begin position="273"/>
        <end position="298"/>
    </location>
</feature>
<organism evidence="10 11">
    <name type="scientific">Dietzia timorensis</name>
    <dbReference type="NCBI Taxonomy" id="499555"/>
    <lineage>
        <taxon>Bacteria</taxon>
        <taxon>Bacillati</taxon>
        <taxon>Actinomycetota</taxon>
        <taxon>Actinomycetes</taxon>
        <taxon>Mycobacteriales</taxon>
        <taxon>Dietziaceae</taxon>
        <taxon>Dietzia</taxon>
    </lineage>
</organism>
<accession>A0A173LLA9</accession>
<dbReference type="RefSeq" id="WP_067471665.1">
    <property type="nucleotide sequence ID" value="NZ_CP015961.1"/>
</dbReference>
<dbReference type="KEGG" id="dtm:BJL86_1521"/>
<evidence type="ECO:0000313" key="11">
    <source>
        <dbReference type="Proteomes" id="UP000186104"/>
    </source>
</evidence>
<dbReference type="GO" id="GO:0055085">
    <property type="term" value="P:transmembrane transport"/>
    <property type="evidence" value="ECO:0007669"/>
    <property type="project" value="InterPro"/>
</dbReference>
<comment type="subcellular location">
    <subcellularLocation>
        <location evidence="1 8">Cell membrane</location>
        <topology evidence="1 8">Multi-pass membrane protein</topology>
    </subcellularLocation>
</comment>
<dbReference type="GO" id="GO:0010043">
    <property type="term" value="P:response to zinc ion"/>
    <property type="evidence" value="ECO:0007669"/>
    <property type="project" value="TreeGrafter"/>
</dbReference>
<keyword evidence="6 9" id="KW-1133">Transmembrane helix</keyword>
<keyword evidence="4" id="KW-1003">Cell membrane</keyword>
<dbReference type="InterPro" id="IPR037294">
    <property type="entry name" value="ABC_BtuC-like"/>
</dbReference>
<keyword evidence="11" id="KW-1185">Reference proteome</keyword>
<dbReference type="GO" id="GO:0043190">
    <property type="term" value="C:ATP-binding cassette (ABC) transporter complex"/>
    <property type="evidence" value="ECO:0007669"/>
    <property type="project" value="InterPro"/>
</dbReference>
<sequence length="320" mass="32564">MDTSALALAPTEFLADHTYRTVLLGTVFIGMTAGALGCFAYLRKQALISDVVSHSALPGVLAAFLIASAVFGSDGRSMLGLLIGAIVTGVAASLLSNAVAAKAPIGHDTAMAVVLVTFFGFGMLLMRVISDGDYAGKGGVQDYLFGNASVLTSGDVWMSAATGAVALAVMTGLWKQFALRTFDPVAAEVAGIPPRLIDAAMFGAVAIATVNGVKAVGLVLMVAFVVTPPAIARQWTHRLGPMVALAGAVGAGASALGAYLSIALGGLPTGPVVVIVLFVAFVFSVAFAPGRSIFALATRRARLRRQLRAEVLAGAEGGEK</sequence>
<feature type="transmembrane region" description="Helical" evidence="9">
    <location>
        <begin position="78"/>
        <end position="98"/>
    </location>
</feature>
<feature type="transmembrane region" description="Helical" evidence="9">
    <location>
        <begin position="243"/>
        <end position="267"/>
    </location>
</feature>
<name>A0A173LLA9_9ACTN</name>
<evidence type="ECO:0000256" key="8">
    <source>
        <dbReference type="RuleBase" id="RU003943"/>
    </source>
</evidence>
<dbReference type="SUPFAM" id="SSF81345">
    <property type="entry name" value="ABC transporter involved in vitamin B12 uptake, BtuC"/>
    <property type="match status" value="1"/>
</dbReference>
<feature type="transmembrane region" description="Helical" evidence="9">
    <location>
        <begin position="213"/>
        <end position="231"/>
    </location>
</feature>
<proteinExistence type="inferred from homology"/>
<dbReference type="Proteomes" id="UP000186104">
    <property type="component" value="Chromosome"/>
</dbReference>
<keyword evidence="7 9" id="KW-0472">Membrane</keyword>
<comment type="similarity">
    <text evidence="2 8">Belongs to the ABC-3 integral membrane protein family.</text>
</comment>
<keyword evidence="3 8" id="KW-0813">Transport</keyword>
<evidence type="ECO:0000256" key="5">
    <source>
        <dbReference type="ARBA" id="ARBA00022692"/>
    </source>
</evidence>
<evidence type="ECO:0000256" key="7">
    <source>
        <dbReference type="ARBA" id="ARBA00023136"/>
    </source>
</evidence>
<evidence type="ECO:0000256" key="6">
    <source>
        <dbReference type="ARBA" id="ARBA00022989"/>
    </source>
</evidence>
<evidence type="ECO:0000313" key="10">
    <source>
        <dbReference type="EMBL" id="ANI92298.1"/>
    </source>
</evidence>
<feature type="transmembrane region" description="Helical" evidence="9">
    <location>
        <begin position="110"/>
        <end position="129"/>
    </location>
</feature>
<dbReference type="EMBL" id="CP015961">
    <property type="protein sequence ID" value="ANI92298.1"/>
    <property type="molecule type" value="Genomic_DNA"/>
</dbReference>
<protein>
    <submittedName>
        <fullName evidence="10">Manganese transport system membrane protein MntC</fullName>
    </submittedName>
</protein>
<keyword evidence="5 8" id="KW-0812">Transmembrane</keyword>
<evidence type="ECO:0000256" key="4">
    <source>
        <dbReference type="ARBA" id="ARBA00022475"/>
    </source>
</evidence>
<dbReference type="Pfam" id="PF00950">
    <property type="entry name" value="ABC-3"/>
    <property type="match status" value="1"/>
</dbReference>
<feature type="transmembrane region" description="Helical" evidence="9">
    <location>
        <begin position="22"/>
        <end position="42"/>
    </location>
</feature>
<feature type="transmembrane region" description="Helical" evidence="9">
    <location>
        <begin position="54"/>
        <end position="72"/>
    </location>
</feature>
<reference evidence="10 11" key="1">
    <citation type="submission" date="2016-06" db="EMBL/GenBank/DDBJ databases">
        <title>Complete genome sequence of a saline-alkali tolerant type strain Dietzia timorensis ID05-A0528T.</title>
        <authorList>
            <person name="Wu X."/>
        </authorList>
    </citation>
    <scope>NUCLEOTIDE SEQUENCE [LARGE SCALE GENOMIC DNA]</scope>
    <source>
        <strain evidence="10 11">ID05-A0528</strain>
    </source>
</reference>
<dbReference type="AlphaFoldDB" id="A0A173LLA9"/>
<dbReference type="Gene3D" id="1.10.3470.10">
    <property type="entry name" value="ABC transporter involved in vitamin B12 uptake, BtuC"/>
    <property type="match status" value="1"/>
</dbReference>
<dbReference type="STRING" id="499555.BJL86_1521"/>
<evidence type="ECO:0000256" key="3">
    <source>
        <dbReference type="ARBA" id="ARBA00022448"/>
    </source>
</evidence>
<evidence type="ECO:0000256" key="2">
    <source>
        <dbReference type="ARBA" id="ARBA00008034"/>
    </source>
</evidence>
<evidence type="ECO:0000256" key="9">
    <source>
        <dbReference type="SAM" id="Phobius"/>
    </source>
</evidence>
<dbReference type="InterPro" id="IPR001626">
    <property type="entry name" value="ABC_TroCD"/>
</dbReference>